<comment type="caution">
    <text evidence="3">The sequence shown here is derived from an EMBL/GenBank/DDBJ whole genome shotgun (WGS) entry which is preliminary data.</text>
</comment>
<dbReference type="Pfam" id="PF18718">
    <property type="entry name" value="CxC5"/>
    <property type="match status" value="1"/>
</dbReference>
<evidence type="ECO:0000259" key="2">
    <source>
        <dbReference type="Pfam" id="PF18718"/>
    </source>
</evidence>
<sequence>MLLLSFLLGLLPCAAAAPLEDPFPDIRFVDFAKVVNLTFGENITLATVLMLLFSITSNTNILNLHGQQRAVGSNNQVVTSWMAAFVHAIKDKLQTIFDTLFLPGDNHKSCTVKSQTTILGKKLDSLCQFLDLYTHNDKHQLHCKILPISTSSIQPIIIITPPVMGCSSAGCHGHGLTQYLRNCDISKVTLLCGSECFEKVPVLAGRCPKCSTMFWADHESFTDNNQQLALYLPNTKYLKVGTQVWVDHIVSKVIVNANYSFHASTAAITEFWNYLFVQPSGASFTLTRRQVWKAFVLESIRLLAGFSNSTMIFMDNLKISELVTAAYLDLGDGGIIHSAVGHSCDECCHAFKDVADVIPNQDDDPAALAGHDENHDVPEYAEPAVAAAVADAEAMDVDNVLADDAPELAGGVALHTNADVRMIVIDGILEHDNLEEQEVEEVSGTKYNNYFSAPRFYCVETICAPCGVVIAWRKFAKAEGVAKILHFLEDVYEDPDSRPSYIAIDKGCALLKHIVKQHHWPAWEPTTRIIVDSYHYINHRVTDYLCQTWCNPAPLNGAASNLVVVDEDKEGRPYYKRAFNTQACEQLNAWLGGFQTVLNWMTVSNFDFTMHVLLFLHTQHVIARQEEKRGKKTAGIEEVVEVEESDDDDIIEY</sequence>
<gene>
    <name evidence="3" type="ORF">BDN71DRAFT_1390473</name>
</gene>
<keyword evidence="1" id="KW-0732">Signal</keyword>
<keyword evidence="4" id="KW-1185">Reference proteome</keyword>
<organism evidence="3 4">
    <name type="scientific">Pleurotus eryngii</name>
    <name type="common">Boletus of the steppes</name>
    <dbReference type="NCBI Taxonomy" id="5323"/>
    <lineage>
        <taxon>Eukaryota</taxon>
        <taxon>Fungi</taxon>
        <taxon>Dikarya</taxon>
        <taxon>Basidiomycota</taxon>
        <taxon>Agaricomycotina</taxon>
        <taxon>Agaricomycetes</taxon>
        <taxon>Agaricomycetidae</taxon>
        <taxon>Agaricales</taxon>
        <taxon>Pleurotineae</taxon>
        <taxon>Pleurotaceae</taxon>
        <taxon>Pleurotus</taxon>
    </lineage>
</organism>
<protein>
    <recommendedName>
        <fullName evidence="2">CxC5 like cysteine cluster associated with KDZ domain-containing protein</fullName>
    </recommendedName>
</protein>
<feature type="signal peptide" evidence="1">
    <location>
        <begin position="1"/>
        <end position="16"/>
    </location>
</feature>
<feature type="domain" description="CxC5 like cysteine cluster associated with KDZ" evidence="2">
    <location>
        <begin position="155"/>
        <end position="275"/>
    </location>
</feature>
<dbReference type="Proteomes" id="UP000807025">
    <property type="component" value="Unassembled WGS sequence"/>
</dbReference>
<evidence type="ECO:0000313" key="4">
    <source>
        <dbReference type="Proteomes" id="UP000807025"/>
    </source>
</evidence>
<reference evidence="3" key="1">
    <citation type="submission" date="2020-11" db="EMBL/GenBank/DDBJ databases">
        <authorList>
            <consortium name="DOE Joint Genome Institute"/>
            <person name="Ahrendt S."/>
            <person name="Riley R."/>
            <person name="Andreopoulos W."/>
            <person name="Labutti K."/>
            <person name="Pangilinan J."/>
            <person name="Ruiz-Duenas F.J."/>
            <person name="Barrasa J.M."/>
            <person name="Sanchez-Garcia M."/>
            <person name="Camarero S."/>
            <person name="Miyauchi S."/>
            <person name="Serrano A."/>
            <person name="Linde D."/>
            <person name="Babiker R."/>
            <person name="Drula E."/>
            <person name="Ayuso-Fernandez I."/>
            <person name="Pacheco R."/>
            <person name="Padilla G."/>
            <person name="Ferreira P."/>
            <person name="Barriuso J."/>
            <person name="Kellner H."/>
            <person name="Castanera R."/>
            <person name="Alfaro M."/>
            <person name="Ramirez L."/>
            <person name="Pisabarro A.G."/>
            <person name="Kuo A."/>
            <person name="Tritt A."/>
            <person name="Lipzen A."/>
            <person name="He G."/>
            <person name="Yan M."/>
            <person name="Ng V."/>
            <person name="Cullen D."/>
            <person name="Martin F."/>
            <person name="Rosso M.-N."/>
            <person name="Henrissat B."/>
            <person name="Hibbett D."/>
            <person name="Martinez A.T."/>
            <person name="Grigoriev I.V."/>
        </authorList>
    </citation>
    <scope>NUCLEOTIDE SEQUENCE</scope>
    <source>
        <strain evidence="3">ATCC 90797</strain>
    </source>
</reference>
<dbReference type="EMBL" id="MU154557">
    <property type="protein sequence ID" value="KAF9495923.1"/>
    <property type="molecule type" value="Genomic_DNA"/>
</dbReference>
<dbReference type="OrthoDB" id="2527272at2759"/>
<dbReference type="AlphaFoldDB" id="A0A9P6DGF6"/>
<feature type="chain" id="PRO_5040141968" description="CxC5 like cysteine cluster associated with KDZ domain-containing protein" evidence="1">
    <location>
        <begin position="17"/>
        <end position="653"/>
    </location>
</feature>
<evidence type="ECO:0000313" key="3">
    <source>
        <dbReference type="EMBL" id="KAF9495923.1"/>
    </source>
</evidence>
<evidence type="ECO:0000256" key="1">
    <source>
        <dbReference type="SAM" id="SignalP"/>
    </source>
</evidence>
<accession>A0A9P6DGF6</accession>
<dbReference type="InterPro" id="IPR041539">
    <property type="entry name" value="CxC5"/>
</dbReference>
<proteinExistence type="predicted"/>
<name>A0A9P6DGF6_PLEER</name>